<comment type="catalytic activity">
    <reaction evidence="11 12">
        <text>uridine(1498) in 16S rRNA + S-adenosyl-L-methionine = N(3)-methyluridine(1498) in 16S rRNA + S-adenosyl-L-homocysteine + H(+)</text>
        <dbReference type="Rhea" id="RHEA:42920"/>
        <dbReference type="Rhea" id="RHEA-COMP:10283"/>
        <dbReference type="Rhea" id="RHEA-COMP:10284"/>
        <dbReference type="ChEBI" id="CHEBI:15378"/>
        <dbReference type="ChEBI" id="CHEBI:57856"/>
        <dbReference type="ChEBI" id="CHEBI:59789"/>
        <dbReference type="ChEBI" id="CHEBI:65315"/>
        <dbReference type="ChEBI" id="CHEBI:74502"/>
        <dbReference type="EC" id="2.1.1.193"/>
    </reaction>
</comment>
<dbReference type="OrthoDB" id="9808126at2"/>
<dbReference type="InterPro" id="IPR029026">
    <property type="entry name" value="tRNA_m1G_MTases_N"/>
</dbReference>
<evidence type="ECO:0000256" key="10">
    <source>
        <dbReference type="ARBA" id="ARBA00025699"/>
    </source>
</evidence>
<dbReference type="InterPro" id="IPR046887">
    <property type="entry name" value="RsmE_PUA-like"/>
</dbReference>
<feature type="domain" description="Ribosomal RNA small subunit methyltransferase E PUA-like" evidence="14">
    <location>
        <begin position="20"/>
        <end position="66"/>
    </location>
</feature>
<keyword evidence="8 12" id="KW-0808">Transferase</keyword>
<dbReference type="InterPro" id="IPR015947">
    <property type="entry name" value="PUA-like_sf"/>
</dbReference>
<keyword evidence="9 12" id="KW-0949">S-adenosyl-L-methionine</keyword>
<dbReference type="InterPro" id="IPR006700">
    <property type="entry name" value="RsmE"/>
</dbReference>
<keyword evidence="7 12" id="KW-0489">Methyltransferase</keyword>
<dbReference type="InterPro" id="IPR029028">
    <property type="entry name" value="Alpha/beta_knot_MTases"/>
</dbReference>
<dbReference type="Pfam" id="PF20260">
    <property type="entry name" value="PUA_4"/>
    <property type="match status" value="1"/>
</dbReference>
<evidence type="ECO:0000256" key="5">
    <source>
        <dbReference type="ARBA" id="ARBA00022490"/>
    </source>
</evidence>
<dbReference type="InterPro" id="IPR046886">
    <property type="entry name" value="RsmE_MTase_dom"/>
</dbReference>
<evidence type="ECO:0000256" key="1">
    <source>
        <dbReference type="ARBA" id="ARBA00004496"/>
    </source>
</evidence>
<evidence type="ECO:0000256" key="7">
    <source>
        <dbReference type="ARBA" id="ARBA00022603"/>
    </source>
</evidence>
<dbReference type="Proteomes" id="UP000186218">
    <property type="component" value="Unassembled WGS sequence"/>
</dbReference>
<dbReference type="Pfam" id="PF04452">
    <property type="entry name" value="Methyltrans_RNA"/>
    <property type="match status" value="1"/>
</dbReference>
<accession>A0A1N7G6P8</accession>
<evidence type="ECO:0000256" key="4">
    <source>
        <dbReference type="ARBA" id="ARBA00013673"/>
    </source>
</evidence>
<evidence type="ECO:0000259" key="14">
    <source>
        <dbReference type="Pfam" id="PF20260"/>
    </source>
</evidence>
<dbReference type="EC" id="2.1.1.193" evidence="3 12"/>
<evidence type="ECO:0000256" key="6">
    <source>
        <dbReference type="ARBA" id="ARBA00022552"/>
    </source>
</evidence>
<keyword evidence="5 12" id="KW-0963">Cytoplasm</keyword>
<comment type="similarity">
    <text evidence="2 12">Belongs to the RNA methyltransferase RsmE family.</text>
</comment>
<dbReference type="CDD" id="cd18084">
    <property type="entry name" value="RsmE-like"/>
    <property type="match status" value="1"/>
</dbReference>
<evidence type="ECO:0000259" key="13">
    <source>
        <dbReference type="Pfam" id="PF04452"/>
    </source>
</evidence>
<comment type="subcellular location">
    <subcellularLocation>
        <location evidence="1 12">Cytoplasm</location>
    </subcellularLocation>
</comment>
<dbReference type="SUPFAM" id="SSF75217">
    <property type="entry name" value="alpha/beta knot"/>
    <property type="match status" value="1"/>
</dbReference>
<protein>
    <recommendedName>
        <fullName evidence="4 12">Ribosomal RNA small subunit methyltransferase E</fullName>
        <ecNumber evidence="3 12">2.1.1.193</ecNumber>
    </recommendedName>
</protein>
<feature type="domain" description="Ribosomal RNA small subunit methyltransferase E methyltransferase" evidence="13">
    <location>
        <begin position="77"/>
        <end position="240"/>
    </location>
</feature>
<dbReference type="AlphaFoldDB" id="A0A1N7G6P8"/>
<dbReference type="PIRSF" id="PIRSF015601">
    <property type="entry name" value="MTase_slr0722"/>
    <property type="match status" value="1"/>
</dbReference>
<dbReference type="RefSeq" id="WP_076480077.1">
    <property type="nucleotide sequence ID" value="NZ_FTNT01000007.1"/>
</dbReference>
<keyword evidence="16" id="KW-1185">Reference proteome</keyword>
<comment type="function">
    <text evidence="10 12">Specifically methylates the N3 position of the uracil ring of uridine 1498 (m3U1498) in 16S rRNA. Acts on the fully assembled 30S ribosomal subunit.</text>
</comment>
<evidence type="ECO:0000256" key="9">
    <source>
        <dbReference type="ARBA" id="ARBA00022691"/>
    </source>
</evidence>
<sequence length="256" mass="26570">MSPPLFWVDEVPWGGDVTVSGSEGRHAVTVTRICAGETVLIADGRGAVARAEVLGTHGKDHLELRVRARSSVPGAQPPVTVVQALPKSERSELAVELATEAGADRIIAWQSARCVSRWHGDRAHKGLAKWRSAAAAAAKQSRRARIPEIDGVYTTIDVRALVADAVGRGGVVAVLHEDADAPFGVVSWATATEIVVVVGPEGGLADDEVADLRAVGATPVLLGPQVVRTSTAAALALAAVGVLTDRWSTPGALDDV</sequence>
<dbReference type="GO" id="GO:0005737">
    <property type="term" value="C:cytoplasm"/>
    <property type="evidence" value="ECO:0007669"/>
    <property type="project" value="UniProtKB-SubCell"/>
</dbReference>
<dbReference type="Gene3D" id="3.40.1280.10">
    <property type="match status" value="1"/>
</dbReference>
<evidence type="ECO:0000256" key="2">
    <source>
        <dbReference type="ARBA" id="ARBA00005528"/>
    </source>
</evidence>
<dbReference type="Gene3D" id="2.40.240.20">
    <property type="entry name" value="Hypothetical PUA domain-like, domain 1"/>
    <property type="match status" value="1"/>
</dbReference>
<dbReference type="NCBIfam" id="NF008693">
    <property type="entry name" value="PRK11713.2-3"/>
    <property type="match status" value="1"/>
</dbReference>
<dbReference type="PANTHER" id="PTHR30027:SF3">
    <property type="entry name" value="16S RRNA (URACIL(1498)-N(3))-METHYLTRANSFERASE"/>
    <property type="match status" value="1"/>
</dbReference>
<proteinExistence type="inferred from homology"/>
<evidence type="ECO:0000313" key="15">
    <source>
        <dbReference type="EMBL" id="SIS08241.1"/>
    </source>
</evidence>
<evidence type="ECO:0000256" key="12">
    <source>
        <dbReference type="PIRNR" id="PIRNR015601"/>
    </source>
</evidence>
<dbReference type="NCBIfam" id="TIGR00046">
    <property type="entry name" value="RsmE family RNA methyltransferase"/>
    <property type="match status" value="1"/>
</dbReference>
<organism evidence="15 16">
    <name type="scientific">Williamsia sterculiae</name>
    <dbReference type="NCBI Taxonomy" id="1344003"/>
    <lineage>
        <taxon>Bacteria</taxon>
        <taxon>Bacillati</taxon>
        <taxon>Actinomycetota</taxon>
        <taxon>Actinomycetes</taxon>
        <taxon>Mycobacteriales</taxon>
        <taxon>Nocardiaceae</taxon>
        <taxon>Williamsia</taxon>
    </lineage>
</organism>
<keyword evidence="6 12" id="KW-0698">rRNA processing</keyword>
<gene>
    <name evidence="15" type="ORF">SAMN05445060_2551</name>
</gene>
<dbReference type="GO" id="GO:0070042">
    <property type="term" value="F:rRNA (uridine-N3-)-methyltransferase activity"/>
    <property type="evidence" value="ECO:0007669"/>
    <property type="project" value="TreeGrafter"/>
</dbReference>
<evidence type="ECO:0000256" key="11">
    <source>
        <dbReference type="ARBA" id="ARBA00047944"/>
    </source>
</evidence>
<reference evidence="15 16" key="1">
    <citation type="submission" date="2017-01" db="EMBL/GenBank/DDBJ databases">
        <authorList>
            <person name="Mah S.A."/>
            <person name="Swanson W.J."/>
            <person name="Moy G.W."/>
            <person name="Vacquier V.D."/>
        </authorList>
    </citation>
    <scope>NUCLEOTIDE SEQUENCE [LARGE SCALE GENOMIC DNA]</scope>
    <source>
        <strain evidence="15 16">CPCC 203464</strain>
    </source>
</reference>
<name>A0A1N7G6P8_9NOCA</name>
<dbReference type="GO" id="GO:0070475">
    <property type="term" value="P:rRNA base methylation"/>
    <property type="evidence" value="ECO:0007669"/>
    <property type="project" value="TreeGrafter"/>
</dbReference>
<evidence type="ECO:0000256" key="8">
    <source>
        <dbReference type="ARBA" id="ARBA00022679"/>
    </source>
</evidence>
<evidence type="ECO:0000256" key="3">
    <source>
        <dbReference type="ARBA" id="ARBA00012328"/>
    </source>
</evidence>
<dbReference type="STRING" id="1344003.SAMN05445060_2551"/>
<dbReference type="SUPFAM" id="SSF88697">
    <property type="entry name" value="PUA domain-like"/>
    <property type="match status" value="1"/>
</dbReference>
<dbReference type="EMBL" id="FTNT01000007">
    <property type="protein sequence ID" value="SIS08241.1"/>
    <property type="molecule type" value="Genomic_DNA"/>
</dbReference>
<dbReference type="FunFam" id="3.40.1280.10:FF:000023">
    <property type="entry name" value="Ribosomal RNA small subunit methyltransferase E"/>
    <property type="match status" value="1"/>
</dbReference>
<evidence type="ECO:0000313" key="16">
    <source>
        <dbReference type="Proteomes" id="UP000186218"/>
    </source>
</evidence>
<dbReference type="PANTHER" id="PTHR30027">
    <property type="entry name" value="RIBOSOMAL RNA SMALL SUBUNIT METHYLTRANSFERASE E"/>
    <property type="match status" value="1"/>
</dbReference>